<dbReference type="Gene3D" id="2.40.30.170">
    <property type="match status" value="1"/>
</dbReference>
<name>L0WH79_9GAMM</name>
<dbReference type="InterPro" id="IPR058626">
    <property type="entry name" value="MdtA-like_b-barrel"/>
</dbReference>
<protein>
    <submittedName>
        <fullName evidence="8">Secretion protein HlyD</fullName>
    </submittedName>
</protein>
<reference evidence="8 9" key="1">
    <citation type="journal article" date="2012" name="J. Bacteriol.">
        <title>Genome Sequence of the Alkane-Degrading Bacterium Alcanivorax hongdengensis Type Strain A-11-3.</title>
        <authorList>
            <person name="Lai Q."/>
            <person name="Shao Z."/>
        </authorList>
    </citation>
    <scope>NUCLEOTIDE SEQUENCE [LARGE SCALE GENOMIC DNA]</scope>
    <source>
        <strain evidence="8 9">A-11-3</strain>
    </source>
</reference>
<evidence type="ECO:0000259" key="6">
    <source>
        <dbReference type="Pfam" id="PF25944"/>
    </source>
</evidence>
<dbReference type="AlphaFoldDB" id="L0WH79"/>
<evidence type="ECO:0000313" key="9">
    <source>
        <dbReference type="Proteomes" id="UP000010164"/>
    </source>
</evidence>
<dbReference type="PATRIC" id="fig|1177179.3.peg.239"/>
<dbReference type="PANTHER" id="PTHR30158:SF10">
    <property type="entry name" value="CATION EFFLUX PUMP"/>
    <property type="match status" value="1"/>
</dbReference>
<dbReference type="GO" id="GO:0005886">
    <property type="term" value="C:plasma membrane"/>
    <property type="evidence" value="ECO:0007669"/>
    <property type="project" value="UniProtKB-SubCell"/>
</dbReference>
<dbReference type="RefSeq" id="WP_008927437.1">
    <property type="nucleotide sequence ID" value="NZ_AMRJ01000001.1"/>
</dbReference>
<dbReference type="Proteomes" id="UP000010164">
    <property type="component" value="Unassembled WGS sequence"/>
</dbReference>
<comment type="caution">
    <text evidence="8">The sequence shown here is derived from an EMBL/GenBank/DDBJ whole genome shotgun (WGS) entry which is preliminary data.</text>
</comment>
<dbReference type="EMBL" id="AMRJ01000001">
    <property type="protein sequence ID" value="EKF76074.1"/>
    <property type="molecule type" value="Genomic_DNA"/>
</dbReference>
<feature type="domain" description="Multidrug resistance protein MdtA-like beta-barrel" evidence="6">
    <location>
        <begin position="216"/>
        <end position="299"/>
    </location>
</feature>
<dbReference type="OrthoDB" id="9800613at2"/>
<dbReference type="PANTHER" id="PTHR30158">
    <property type="entry name" value="ACRA/E-RELATED COMPONENT OF DRUG EFFLUX TRANSPORTER"/>
    <property type="match status" value="1"/>
</dbReference>
<evidence type="ECO:0000313" key="8">
    <source>
        <dbReference type="EMBL" id="EKF76074.1"/>
    </source>
</evidence>
<dbReference type="NCBIfam" id="TIGR01730">
    <property type="entry name" value="RND_mfp"/>
    <property type="match status" value="1"/>
</dbReference>
<gene>
    <name evidence="8" type="ORF">A11A3_01230</name>
</gene>
<dbReference type="Pfam" id="PF25876">
    <property type="entry name" value="HH_MFP_RND"/>
    <property type="match status" value="1"/>
</dbReference>
<keyword evidence="3" id="KW-1133">Transmembrane helix</keyword>
<accession>L0WH79</accession>
<dbReference type="InterPro" id="IPR058625">
    <property type="entry name" value="MdtA-like_BSH"/>
</dbReference>
<feature type="transmembrane region" description="Helical" evidence="3">
    <location>
        <begin position="12"/>
        <end position="31"/>
    </location>
</feature>
<dbReference type="GO" id="GO:0046677">
    <property type="term" value="P:response to antibiotic"/>
    <property type="evidence" value="ECO:0007669"/>
    <property type="project" value="TreeGrafter"/>
</dbReference>
<dbReference type="InterPro" id="IPR058624">
    <property type="entry name" value="MdtA-like_HH"/>
</dbReference>
<dbReference type="Pfam" id="PF25917">
    <property type="entry name" value="BSH_RND"/>
    <property type="match status" value="1"/>
</dbReference>
<dbReference type="SUPFAM" id="SSF111369">
    <property type="entry name" value="HlyD-like secretion proteins"/>
    <property type="match status" value="1"/>
</dbReference>
<evidence type="ECO:0000256" key="1">
    <source>
        <dbReference type="ARBA" id="ARBA00004519"/>
    </source>
</evidence>
<evidence type="ECO:0000256" key="3">
    <source>
        <dbReference type="SAM" id="Phobius"/>
    </source>
</evidence>
<keyword evidence="3" id="KW-0812">Transmembrane</keyword>
<dbReference type="eggNOG" id="COG0845">
    <property type="taxonomic scope" value="Bacteria"/>
</dbReference>
<dbReference type="InterPro" id="IPR058627">
    <property type="entry name" value="MdtA-like_C"/>
</dbReference>
<dbReference type="STRING" id="1177179.A11A3_01230"/>
<keyword evidence="3" id="KW-0472">Membrane</keyword>
<dbReference type="Pfam" id="PF25967">
    <property type="entry name" value="RND-MFP_C"/>
    <property type="match status" value="1"/>
</dbReference>
<comment type="similarity">
    <text evidence="2">Belongs to the membrane fusion protein (MFP) (TC 8.A.1) family.</text>
</comment>
<feature type="domain" description="Multidrug resistance protein MdtA-like C-terminal permuted SH3" evidence="7">
    <location>
        <begin position="303"/>
        <end position="364"/>
    </location>
</feature>
<dbReference type="Gene3D" id="2.40.50.100">
    <property type="match status" value="1"/>
</dbReference>
<evidence type="ECO:0000259" key="5">
    <source>
        <dbReference type="Pfam" id="PF25917"/>
    </source>
</evidence>
<evidence type="ECO:0000259" key="7">
    <source>
        <dbReference type="Pfam" id="PF25967"/>
    </source>
</evidence>
<organism evidence="8 9">
    <name type="scientific">Alcanivorax hongdengensis A-11-3</name>
    <dbReference type="NCBI Taxonomy" id="1177179"/>
    <lineage>
        <taxon>Bacteria</taxon>
        <taxon>Pseudomonadati</taxon>
        <taxon>Pseudomonadota</taxon>
        <taxon>Gammaproteobacteria</taxon>
        <taxon>Oceanospirillales</taxon>
        <taxon>Alcanivoracaceae</taxon>
        <taxon>Alcanivorax</taxon>
    </lineage>
</organism>
<dbReference type="Pfam" id="PF25944">
    <property type="entry name" value="Beta-barrel_RND"/>
    <property type="match status" value="1"/>
</dbReference>
<evidence type="ECO:0000256" key="2">
    <source>
        <dbReference type="ARBA" id="ARBA00009477"/>
    </source>
</evidence>
<keyword evidence="9" id="KW-1185">Reference proteome</keyword>
<dbReference type="Gene3D" id="2.40.420.20">
    <property type="match status" value="1"/>
</dbReference>
<dbReference type="Gene3D" id="1.10.287.470">
    <property type="entry name" value="Helix hairpin bin"/>
    <property type="match status" value="1"/>
</dbReference>
<feature type="domain" description="Multidrug resistance protein MdtA-like alpha-helical hairpin" evidence="4">
    <location>
        <begin position="113"/>
        <end position="180"/>
    </location>
</feature>
<comment type="subcellular location">
    <subcellularLocation>
        <location evidence="1">Cell inner membrane</location>
        <topology evidence="1">Lipid-anchor</topology>
    </subcellularLocation>
</comment>
<feature type="domain" description="Multidrug resistance protein MdtA-like barrel-sandwich hybrid" evidence="5">
    <location>
        <begin position="70"/>
        <end position="212"/>
    </location>
</feature>
<sequence length="392" mass="42105">METINADSAGGAGLFLGITLLVLAAVMLAGCDARSEAAPAMQAPAVDVATVQATPVTVWGSFTGRVAAPETVELRPRVSGYINKVAFEEGAMVEQGDLLFEIDPRPYQARERAARARLATARSELSLADSEAGRAKQLLSSHAISREEYDRRSAAQANARAQLDEARAALDSARLDLEYTRVTAPITGRVGRAYVTRGNLASSDQTLLTTVVSVDPLYVYFDSNEQTVQQSPDFFQQGKGPAVHIGLAGEPGYPHRGQVDFIDNRLNASTGTLQYRAVVANPAGTFKPGQFARVEIPVAQLSDALLVDQKAVLTDQDRRYVYVVDKDNKVARRDVQPGRRVDDLLVIRDGLKPGDRVVVNGVQKIFGSGMPVVPQDVAMAKPDSSSQLAAMP</sequence>
<dbReference type="GO" id="GO:0022857">
    <property type="term" value="F:transmembrane transporter activity"/>
    <property type="evidence" value="ECO:0007669"/>
    <property type="project" value="InterPro"/>
</dbReference>
<dbReference type="InterPro" id="IPR006143">
    <property type="entry name" value="RND_pump_MFP"/>
</dbReference>
<dbReference type="FunFam" id="2.40.420.20:FF:000001">
    <property type="entry name" value="Efflux RND transporter periplasmic adaptor subunit"/>
    <property type="match status" value="1"/>
</dbReference>
<proteinExistence type="inferred from homology"/>
<evidence type="ECO:0000259" key="4">
    <source>
        <dbReference type="Pfam" id="PF25876"/>
    </source>
</evidence>